<gene>
    <name evidence="1" type="ORF">SAMN05443529_108166</name>
</gene>
<dbReference type="EMBL" id="FNCP01000008">
    <property type="protein sequence ID" value="SDH00427.1"/>
    <property type="molecule type" value="Genomic_DNA"/>
</dbReference>
<keyword evidence="2" id="KW-1185">Reference proteome</keyword>
<reference evidence="2" key="1">
    <citation type="submission" date="2016-10" db="EMBL/GenBank/DDBJ databases">
        <authorList>
            <person name="Varghese N."/>
            <person name="Submissions S."/>
        </authorList>
    </citation>
    <scope>NUCLEOTIDE SEQUENCE [LARGE SCALE GENOMIC DNA]</scope>
    <source>
        <strain evidence="2">DSM 8344</strain>
    </source>
</reference>
<organism evidence="1 2">
    <name type="scientific">Desulfosporosinus hippei DSM 8344</name>
    <dbReference type="NCBI Taxonomy" id="1121419"/>
    <lineage>
        <taxon>Bacteria</taxon>
        <taxon>Bacillati</taxon>
        <taxon>Bacillota</taxon>
        <taxon>Clostridia</taxon>
        <taxon>Eubacteriales</taxon>
        <taxon>Desulfitobacteriaceae</taxon>
        <taxon>Desulfosporosinus</taxon>
    </lineage>
</organism>
<name>A0A1G7YVK7_9FIRM</name>
<accession>A0A1G7YVK7</accession>
<evidence type="ECO:0000313" key="1">
    <source>
        <dbReference type="EMBL" id="SDH00427.1"/>
    </source>
</evidence>
<proteinExistence type="predicted"/>
<evidence type="ECO:0000313" key="2">
    <source>
        <dbReference type="Proteomes" id="UP000198656"/>
    </source>
</evidence>
<protein>
    <submittedName>
        <fullName evidence="1">Uncharacterized protein</fullName>
    </submittedName>
</protein>
<dbReference type="AlphaFoldDB" id="A0A1G7YVK7"/>
<dbReference type="Proteomes" id="UP000198656">
    <property type="component" value="Unassembled WGS sequence"/>
</dbReference>
<dbReference type="RefSeq" id="WP_092332581.1">
    <property type="nucleotide sequence ID" value="NZ_FNCP01000008.1"/>
</dbReference>
<sequence length="309" mass="35789">MKKKSILIFIIVYIIVCCTGCIQETTSEEKKQSIMVSTGMRFCNNGTTIREENININSNTLDIEIGIDNDYPFENIYTLILLNNGKQEKYYIDKQMYLNYDISINEKSNKIINVGIRNLNNGPNELIFMLYREDQRIPKDIFISPGIYLTYKAITVCVNDQDSMYSPQNSEPALEILQNYGEDVKGIFLVKNSDCIRKNGVEVLTQENLQDTDIYKFNLFRNISKTEFSKGIFVVFLDNKQIEVYNNGKKYFNLISNNLQTGKTLIPVELEIKEPGTHSCFALFIGYSNKELPYMDRLYVSNLLFINKR</sequence>
<dbReference type="STRING" id="1121419.SAMN05443529_108166"/>